<reference evidence="2 3" key="1">
    <citation type="submission" date="2019-09" db="EMBL/GenBank/DDBJ databases">
        <title>Hybrid Assembly of the complete Genome of the Deep-Sea Bacterium Moritella marina from long Nanopore and Illumina reads.</title>
        <authorList>
            <person name="Magin S."/>
            <person name="Georgoulis A."/>
            <person name="Papadimitriou K."/>
            <person name="Iliakis G."/>
            <person name="Vorgias C.E."/>
        </authorList>
    </citation>
    <scope>NUCLEOTIDE SEQUENCE [LARGE SCALE GENOMIC DNA]</scope>
    <source>
        <strain evidence="2 3">MP-1</strain>
    </source>
</reference>
<evidence type="ECO:0000313" key="3">
    <source>
        <dbReference type="Proteomes" id="UP000327424"/>
    </source>
</evidence>
<dbReference type="EMBL" id="CP044399">
    <property type="protein sequence ID" value="QFI37114.1"/>
    <property type="molecule type" value="Genomic_DNA"/>
</dbReference>
<dbReference type="RefSeq" id="WP_019439271.1">
    <property type="nucleotide sequence ID" value="NZ_ALOE01000001.1"/>
</dbReference>
<organism evidence="2 3">
    <name type="scientific">Moritella marina ATCC 15381</name>
    <dbReference type="NCBI Taxonomy" id="1202962"/>
    <lineage>
        <taxon>Bacteria</taxon>
        <taxon>Pseudomonadati</taxon>
        <taxon>Pseudomonadota</taxon>
        <taxon>Gammaproteobacteria</taxon>
        <taxon>Alteromonadales</taxon>
        <taxon>Moritellaceae</taxon>
        <taxon>Moritella</taxon>
    </lineage>
</organism>
<dbReference type="KEGG" id="mmaa:FR932_04350"/>
<dbReference type="InterPro" id="IPR018720">
    <property type="entry name" value="DUF2249"/>
</dbReference>
<evidence type="ECO:0000313" key="2">
    <source>
        <dbReference type="EMBL" id="QFI37114.1"/>
    </source>
</evidence>
<keyword evidence="3" id="KW-1185">Reference proteome</keyword>
<protein>
    <submittedName>
        <fullName evidence="2">DUF2249 domain-containing protein</fullName>
    </submittedName>
</protein>
<dbReference type="Proteomes" id="UP000327424">
    <property type="component" value="Chromosome"/>
</dbReference>
<evidence type="ECO:0000259" key="1">
    <source>
        <dbReference type="Pfam" id="PF10006"/>
    </source>
</evidence>
<sequence length="146" mass="15893">MAITLRATNVSSTDVSLTDVQSTDVQSTDVRTTQIPPTSLQVIKLDVSELPMPEPMRQVLLALTALSPGQCLIIYHRKNPTPLYPKLVELGFVYRVDIDHGFSQSSALVNNHSHDSGSCEDLAVIIKVAFKADESALAVFSELELA</sequence>
<name>A0A5J6WHS6_MORMI</name>
<dbReference type="AlphaFoldDB" id="A0A5J6WHS6"/>
<feature type="domain" description="DUF2249" evidence="1">
    <location>
        <begin position="45"/>
        <end position="92"/>
    </location>
</feature>
<proteinExistence type="predicted"/>
<dbReference type="OrthoDB" id="5958858at2"/>
<gene>
    <name evidence="2" type="ORF">FR932_04350</name>
</gene>
<accession>A0A5J6WHS6</accession>
<dbReference type="Pfam" id="PF10006">
    <property type="entry name" value="DUF2249"/>
    <property type="match status" value="1"/>
</dbReference>